<reference evidence="2" key="1">
    <citation type="submission" date="2020-11" db="EMBL/GenBank/DDBJ databases">
        <authorList>
            <person name="Tran Van P."/>
        </authorList>
    </citation>
    <scope>NUCLEOTIDE SEQUENCE</scope>
</reference>
<evidence type="ECO:0008006" key="3">
    <source>
        <dbReference type="Google" id="ProtNLM"/>
    </source>
</evidence>
<dbReference type="EMBL" id="OC000444">
    <property type="protein sequence ID" value="CAD7257303.1"/>
    <property type="molecule type" value="Genomic_DNA"/>
</dbReference>
<dbReference type="PANTHER" id="PTHR15397:SF3">
    <property type="entry name" value="DNA DAMAGE INDUCIBLE 1 HOMOLOG 2"/>
    <property type="match status" value="1"/>
</dbReference>
<gene>
    <name evidence="2" type="ORF">TSIB3V08_LOCUS1575</name>
</gene>
<protein>
    <recommendedName>
        <fullName evidence="3">UBA domain-containing protein</fullName>
    </recommendedName>
</protein>
<organism evidence="2">
    <name type="scientific">Timema shepardi</name>
    <name type="common">Walking stick</name>
    <dbReference type="NCBI Taxonomy" id="629360"/>
    <lineage>
        <taxon>Eukaryota</taxon>
        <taxon>Metazoa</taxon>
        <taxon>Ecdysozoa</taxon>
        <taxon>Arthropoda</taxon>
        <taxon>Hexapoda</taxon>
        <taxon>Insecta</taxon>
        <taxon>Pterygota</taxon>
        <taxon>Neoptera</taxon>
        <taxon>Polyneoptera</taxon>
        <taxon>Phasmatodea</taxon>
        <taxon>Timematodea</taxon>
        <taxon>Timematoidea</taxon>
        <taxon>Timematidae</taxon>
        <taxon>Timema</taxon>
    </lineage>
</organism>
<evidence type="ECO:0000256" key="1">
    <source>
        <dbReference type="SAM" id="MobiDB-lite"/>
    </source>
</evidence>
<dbReference type="PANTHER" id="PTHR15397">
    <property type="entry name" value="SODIUM-GLUCOSE COTRANSPORTER REGULATORY PROTEIN -RELATED"/>
    <property type="match status" value="1"/>
</dbReference>
<evidence type="ECO:0000313" key="2">
    <source>
        <dbReference type="EMBL" id="CAD7257303.1"/>
    </source>
</evidence>
<proteinExistence type="predicted"/>
<sequence length="122" mass="13696">MDVFRSLFCEISLKKNVLHIGTTGTETPFLSERDLPDCARLSVQSEDELMNQSVREAEERDLARALQQSSRDSSGPSRSSIPRDPHNIVLPTDRFSDSDVKELVSLGFTREQVTNSDILTLD</sequence>
<name>A0A7R9FWQ5_TIMSH</name>
<dbReference type="AlphaFoldDB" id="A0A7R9FWQ5"/>
<feature type="region of interest" description="Disordered" evidence="1">
    <location>
        <begin position="57"/>
        <end position="93"/>
    </location>
</feature>
<feature type="compositionally biased region" description="Low complexity" evidence="1">
    <location>
        <begin position="69"/>
        <end position="80"/>
    </location>
</feature>
<accession>A0A7R9FWQ5</accession>